<name>M2MN02_BAUPA</name>
<evidence type="ECO:0000313" key="3">
    <source>
        <dbReference type="EMBL" id="EMC98051.1"/>
    </source>
</evidence>
<keyword evidence="2" id="KW-0812">Transmembrane</keyword>
<keyword evidence="2" id="KW-0472">Membrane</keyword>
<keyword evidence="4" id="KW-1185">Reference proteome</keyword>
<feature type="region of interest" description="Disordered" evidence="1">
    <location>
        <begin position="1"/>
        <end position="28"/>
    </location>
</feature>
<evidence type="ECO:0000256" key="2">
    <source>
        <dbReference type="SAM" id="Phobius"/>
    </source>
</evidence>
<evidence type="ECO:0000256" key="1">
    <source>
        <dbReference type="SAM" id="MobiDB-lite"/>
    </source>
</evidence>
<dbReference type="EMBL" id="KB445553">
    <property type="protein sequence ID" value="EMC98051.1"/>
    <property type="molecule type" value="Genomic_DNA"/>
</dbReference>
<dbReference type="eggNOG" id="ENOG502RV5Q">
    <property type="taxonomic scope" value="Eukaryota"/>
</dbReference>
<keyword evidence="2" id="KW-1133">Transmembrane helix</keyword>
<feature type="transmembrane region" description="Helical" evidence="2">
    <location>
        <begin position="57"/>
        <end position="77"/>
    </location>
</feature>
<evidence type="ECO:0000313" key="4">
    <source>
        <dbReference type="Proteomes" id="UP000011761"/>
    </source>
</evidence>
<proteinExistence type="predicted"/>
<gene>
    <name evidence="3" type="ORF">BAUCODRAFT_120958</name>
</gene>
<dbReference type="KEGG" id="bcom:BAUCODRAFT_120958"/>
<reference evidence="3 4" key="1">
    <citation type="journal article" date="2012" name="PLoS Pathog.">
        <title>Diverse lifestyles and strategies of plant pathogenesis encoded in the genomes of eighteen Dothideomycetes fungi.</title>
        <authorList>
            <person name="Ohm R.A."/>
            <person name="Feau N."/>
            <person name="Henrissat B."/>
            <person name="Schoch C.L."/>
            <person name="Horwitz B.A."/>
            <person name="Barry K.W."/>
            <person name="Condon B.J."/>
            <person name="Copeland A.C."/>
            <person name="Dhillon B."/>
            <person name="Glaser F."/>
            <person name="Hesse C.N."/>
            <person name="Kosti I."/>
            <person name="LaButti K."/>
            <person name="Lindquist E.A."/>
            <person name="Lucas S."/>
            <person name="Salamov A.A."/>
            <person name="Bradshaw R.E."/>
            <person name="Ciuffetti L."/>
            <person name="Hamelin R.C."/>
            <person name="Kema G.H.J."/>
            <person name="Lawrence C."/>
            <person name="Scott J.A."/>
            <person name="Spatafora J.W."/>
            <person name="Turgeon B.G."/>
            <person name="de Wit P.J.G.M."/>
            <person name="Zhong S."/>
            <person name="Goodwin S.B."/>
            <person name="Grigoriev I.V."/>
        </authorList>
    </citation>
    <scope>NUCLEOTIDE SEQUENCE [LARGE SCALE GENOMIC DNA]</scope>
    <source>
        <strain evidence="3 4">UAMH 10762</strain>
    </source>
</reference>
<protein>
    <submittedName>
        <fullName evidence="3">Uncharacterized protein</fullName>
    </submittedName>
</protein>
<dbReference type="AlphaFoldDB" id="M2MN02"/>
<accession>M2MN02</accession>
<dbReference type="GeneID" id="19107551"/>
<organism evidence="3 4">
    <name type="scientific">Baudoinia panamericana (strain UAMH 10762)</name>
    <name type="common">Angels' share fungus</name>
    <name type="synonym">Baudoinia compniacensis (strain UAMH 10762)</name>
    <dbReference type="NCBI Taxonomy" id="717646"/>
    <lineage>
        <taxon>Eukaryota</taxon>
        <taxon>Fungi</taxon>
        <taxon>Dikarya</taxon>
        <taxon>Ascomycota</taxon>
        <taxon>Pezizomycotina</taxon>
        <taxon>Dothideomycetes</taxon>
        <taxon>Dothideomycetidae</taxon>
        <taxon>Mycosphaerellales</taxon>
        <taxon>Teratosphaeriaceae</taxon>
        <taxon>Baudoinia</taxon>
    </lineage>
</organism>
<feature type="region of interest" description="Disordered" evidence="1">
    <location>
        <begin position="155"/>
        <end position="177"/>
    </location>
</feature>
<dbReference type="RefSeq" id="XP_007674869.1">
    <property type="nucleotide sequence ID" value="XM_007676679.1"/>
</dbReference>
<feature type="compositionally biased region" description="Low complexity" evidence="1">
    <location>
        <begin position="7"/>
        <end position="28"/>
    </location>
</feature>
<dbReference type="Proteomes" id="UP000011761">
    <property type="component" value="Unassembled WGS sequence"/>
</dbReference>
<sequence length="304" mass="33593">MATELLPPTGSPVTSTAPPSSAATTTTDFPSSAATSFVASTHIAHRGAELSQHVKQVAIPTAILGFFVLALVLYSLYRWLQGTTVHEIICFRRHEPSEILLSPRPQNKGLTALPIHREIRYSVDSSRHPSHVHLARPPHEAPLLPPLKHLTLTTSDPTTCDNTRHAVTKSTTASETHLRKPERVLTGFDRGRSKVQTSSSKDTTKSDFRVGIRESNVDLANGERDIVSPDRWSWTNSQAPPTPRVYAPSLHSSISSLSRFLGVRSWVRSRPWRIDEECPPLPKPTIAKWPSLKNKASFPVLAPR</sequence>
<dbReference type="HOGENOM" id="CLU_915226_0_0_1"/>
<dbReference type="OrthoDB" id="3945785at2759"/>